<organism evidence="3 4">
    <name type="scientific">Acorus calamus</name>
    <name type="common">Sweet flag</name>
    <dbReference type="NCBI Taxonomy" id="4465"/>
    <lineage>
        <taxon>Eukaryota</taxon>
        <taxon>Viridiplantae</taxon>
        <taxon>Streptophyta</taxon>
        <taxon>Embryophyta</taxon>
        <taxon>Tracheophyta</taxon>
        <taxon>Spermatophyta</taxon>
        <taxon>Magnoliopsida</taxon>
        <taxon>Liliopsida</taxon>
        <taxon>Acoraceae</taxon>
        <taxon>Acorus</taxon>
    </lineage>
</organism>
<comment type="caution">
    <text evidence="3">The sequence shown here is derived from an EMBL/GenBank/DDBJ whole genome shotgun (WGS) entry which is preliminary data.</text>
</comment>
<evidence type="ECO:0000313" key="3">
    <source>
        <dbReference type="EMBL" id="KAK1290166.1"/>
    </source>
</evidence>
<gene>
    <name evidence="3" type="ORF">QJS10_CPB18g01506</name>
</gene>
<dbReference type="InterPro" id="IPR011008">
    <property type="entry name" value="Dimeric_a/b-barrel"/>
</dbReference>
<evidence type="ECO:0000259" key="2">
    <source>
        <dbReference type="PROSITE" id="PS51502"/>
    </source>
</evidence>
<dbReference type="AlphaFoldDB" id="A0AAV9CMD5"/>
<accession>A0AAV9CMD5</accession>
<dbReference type="PANTHER" id="PTHR33178">
    <property type="match status" value="1"/>
</dbReference>
<reference evidence="3" key="2">
    <citation type="submission" date="2023-06" db="EMBL/GenBank/DDBJ databases">
        <authorList>
            <person name="Ma L."/>
            <person name="Liu K.-W."/>
            <person name="Li Z."/>
            <person name="Hsiao Y.-Y."/>
            <person name="Qi Y."/>
            <person name="Fu T."/>
            <person name="Tang G."/>
            <person name="Zhang D."/>
            <person name="Sun W.-H."/>
            <person name="Liu D.-K."/>
            <person name="Li Y."/>
            <person name="Chen G.-Z."/>
            <person name="Liu X.-D."/>
            <person name="Liao X.-Y."/>
            <person name="Jiang Y.-T."/>
            <person name="Yu X."/>
            <person name="Hao Y."/>
            <person name="Huang J."/>
            <person name="Zhao X.-W."/>
            <person name="Ke S."/>
            <person name="Chen Y.-Y."/>
            <person name="Wu W.-L."/>
            <person name="Hsu J.-L."/>
            <person name="Lin Y.-F."/>
            <person name="Huang M.-D."/>
            <person name="Li C.-Y."/>
            <person name="Huang L."/>
            <person name="Wang Z.-W."/>
            <person name="Zhao X."/>
            <person name="Zhong W.-Y."/>
            <person name="Peng D.-H."/>
            <person name="Ahmad S."/>
            <person name="Lan S."/>
            <person name="Zhang J.-S."/>
            <person name="Tsai W.-C."/>
            <person name="Van De Peer Y."/>
            <person name="Liu Z.-J."/>
        </authorList>
    </citation>
    <scope>NUCLEOTIDE SEQUENCE</scope>
    <source>
        <strain evidence="3">CP</strain>
        <tissue evidence="3">Leaves</tissue>
    </source>
</reference>
<evidence type="ECO:0000313" key="4">
    <source>
        <dbReference type="Proteomes" id="UP001180020"/>
    </source>
</evidence>
<proteinExistence type="predicted"/>
<evidence type="ECO:0000256" key="1">
    <source>
        <dbReference type="ARBA" id="ARBA00011738"/>
    </source>
</evidence>
<protein>
    <recommendedName>
        <fullName evidence="2">Stress-response A/B barrel domain-containing protein</fullName>
    </recommendedName>
</protein>
<dbReference type="PROSITE" id="PS51502">
    <property type="entry name" value="S_R_A_B_BARREL"/>
    <property type="match status" value="1"/>
</dbReference>
<sequence length="207" mass="23806">MAEWRRGSGLWNSNNAPYAPHLALRYGPHRWGSGDAMEKRSFEAFQIKVVEHILLLKAKSDLLEDEEKNMLDYLFTTQYQMSGTLALSLGRIEDQNADGFSHAVFMRFQRKEDLAKYYKNSYYSGVLKEHVMPHCYDFNYGVEFMLLISVAENAHEDAVNDALVTLHNLIIKFDSLIIQATQGTNLNLTDTEYTHGAVIRFPSRVFE</sequence>
<name>A0AAV9CMD5_ACOCL</name>
<reference evidence="3" key="1">
    <citation type="journal article" date="2023" name="Nat. Commun.">
        <title>Diploid and tetraploid genomes of Acorus and the evolution of monocots.</title>
        <authorList>
            <person name="Ma L."/>
            <person name="Liu K.W."/>
            <person name="Li Z."/>
            <person name="Hsiao Y.Y."/>
            <person name="Qi Y."/>
            <person name="Fu T."/>
            <person name="Tang G.D."/>
            <person name="Zhang D."/>
            <person name="Sun W.H."/>
            <person name="Liu D.K."/>
            <person name="Li Y."/>
            <person name="Chen G.Z."/>
            <person name="Liu X.D."/>
            <person name="Liao X.Y."/>
            <person name="Jiang Y.T."/>
            <person name="Yu X."/>
            <person name="Hao Y."/>
            <person name="Huang J."/>
            <person name="Zhao X.W."/>
            <person name="Ke S."/>
            <person name="Chen Y.Y."/>
            <person name="Wu W.L."/>
            <person name="Hsu J.L."/>
            <person name="Lin Y.F."/>
            <person name="Huang M.D."/>
            <person name="Li C.Y."/>
            <person name="Huang L."/>
            <person name="Wang Z.W."/>
            <person name="Zhao X."/>
            <person name="Zhong W.Y."/>
            <person name="Peng D.H."/>
            <person name="Ahmad S."/>
            <person name="Lan S."/>
            <person name="Zhang J.S."/>
            <person name="Tsai W.C."/>
            <person name="Van de Peer Y."/>
            <person name="Liu Z.J."/>
        </authorList>
    </citation>
    <scope>NUCLEOTIDE SEQUENCE</scope>
    <source>
        <strain evidence="3">CP</strain>
    </source>
</reference>
<feature type="domain" description="Stress-response A/B barrel" evidence="2">
    <location>
        <begin position="50"/>
        <end position="162"/>
    </location>
</feature>
<dbReference type="SUPFAM" id="SSF54909">
    <property type="entry name" value="Dimeric alpha+beta barrel"/>
    <property type="match status" value="1"/>
</dbReference>
<dbReference type="Gene3D" id="3.30.70.100">
    <property type="match status" value="1"/>
</dbReference>
<dbReference type="InterPro" id="IPR013097">
    <property type="entry name" value="Dabb"/>
</dbReference>
<dbReference type="PANTHER" id="PTHR33178:SF5">
    <property type="entry name" value="EXPRESSED PROTEIN"/>
    <property type="match status" value="1"/>
</dbReference>
<comment type="subunit">
    <text evidence="1">Homodimer.</text>
</comment>
<dbReference type="Proteomes" id="UP001180020">
    <property type="component" value="Unassembled WGS sequence"/>
</dbReference>
<dbReference type="InterPro" id="IPR044662">
    <property type="entry name" value="HS1/DABB1-like"/>
</dbReference>
<dbReference type="Pfam" id="PF07876">
    <property type="entry name" value="Dabb"/>
    <property type="match status" value="1"/>
</dbReference>
<dbReference type="EMBL" id="JAUJYO010000018">
    <property type="protein sequence ID" value="KAK1290166.1"/>
    <property type="molecule type" value="Genomic_DNA"/>
</dbReference>
<keyword evidence="4" id="KW-1185">Reference proteome</keyword>